<dbReference type="Pfam" id="PF00413">
    <property type="entry name" value="Peptidase_M10"/>
    <property type="match status" value="1"/>
</dbReference>
<evidence type="ECO:0000256" key="3">
    <source>
        <dbReference type="ARBA" id="ARBA00022801"/>
    </source>
</evidence>
<accession>A0ABV6YPQ9</accession>
<feature type="domain" description="Peptidase metallopeptidase" evidence="6">
    <location>
        <begin position="142"/>
        <end position="307"/>
    </location>
</feature>
<dbReference type="Gene3D" id="3.40.390.10">
    <property type="entry name" value="Collagenase (Catalytic Domain)"/>
    <property type="match status" value="1"/>
</dbReference>
<protein>
    <submittedName>
        <fullName evidence="7">Matrixin family metalloprotease</fullName>
        <ecNumber evidence="7">3.4.24.-</ecNumber>
    </submittedName>
</protein>
<dbReference type="GO" id="GO:0008237">
    <property type="term" value="F:metallopeptidase activity"/>
    <property type="evidence" value="ECO:0007669"/>
    <property type="project" value="UniProtKB-KW"/>
</dbReference>
<dbReference type="InterPro" id="IPR001818">
    <property type="entry name" value="Pept_M10_metallopeptidase"/>
</dbReference>
<dbReference type="Pfam" id="PF04151">
    <property type="entry name" value="PPC"/>
    <property type="match status" value="1"/>
</dbReference>
<reference evidence="7 8" key="1">
    <citation type="submission" date="2024-09" db="EMBL/GenBank/DDBJ databases">
        <authorList>
            <person name="D'Angelo T."/>
        </authorList>
    </citation>
    <scope>NUCLEOTIDE SEQUENCE [LARGE SCALE GENOMIC DNA]</scope>
    <source>
        <strain evidence="7">SAG AM-311-F02</strain>
    </source>
</reference>
<dbReference type="Pfam" id="PF13860">
    <property type="entry name" value="FlgD_ig"/>
    <property type="match status" value="1"/>
</dbReference>
<comment type="caution">
    <text evidence="7">The sequence shown here is derived from an EMBL/GenBank/DDBJ whole genome shotgun (WGS) entry which is preliminary data.</text>
</comment>
<dbReference type="EC" id="3.4.24.-" evidence="7"/>
<dbReference type="InterPro" id="IPR006026">
    <property type="entry name" value="Peptidase_Metallo"/>
</dbReference>
<evidence type="ECO:0000256" key="5">
    <source>
        <dbReference type="ARBA" id="ARBA00023049"/>
    </source>
</evidence>
<evidence type="ECO:0000313" key="7">
    <source>
        <dbReference type="EMBL" id="MFC1799897.1"/>
    </source>
</evidence>
<keyword evidence="3 7" id="KW-0378">Hydrolase</keyword>
<dbReference type="InterPro" id="IPR024079">
    <property type="entry name" value="MetalloPept_cat_dom_sf"/>
</dbReference>
<dbReference type="SMART" id="SM00235">
    <property type="entry name" value="ZnMc"/>
    <property type="match status" value="1"/>
</dbReference>
<keyword evidence="5 7" id="KW-0482">Metalloprotease</keyword>
<dbReference type="SUPFAM" id="SSF55486">
    <property type="entry name" value="Metalloproteases ('zincins'), catalytic domain"/>
    <property type="match status" value="1"/>
</dbReference>
<dbReference type="InterPro" id="IPR025965">
    <property type="entry name" value="FlgD/Vpr_Ig-like"/>
</dbReference>
<dbReference type="PANTHER" id="PTHR10201:SF323">
    <property type="entry name" value="MATRIX METALLOPROTEINASE-21"/>
    <property type="match status" value="1"/>
</dbReference>
<keyword evidence="8" id="KW-1185">Reference proteome</keyword>
<keyword evidence="4" id="KW-0862">Zinc</keyword>
<dbReference type="Proteomes" id="UP001594288">
    <property type="component" value="Unassembled WGS sequence"/>
</dbReference>
<dbReference type="EMBL" id="JBHPEI010000041">
    <property type="protein sequence ID" value="MFC1799897.1"/>
    <property type="molecule type" value="Genomic_DNA"/>
</dbReference>
<evidence type="ECO:0000313" key="8">
    <source>
        <dbReference type="Proteomes" id="UP001594288"/>
    </source>
</evidence>
<gene>
    <name evidence="7" type="ORF">ACFL2Z_03195</name>
</gene>
<dbReference type="PANTHER" id="PTHR10201">
    <property type="entry name" value="MATRIX METALLOPROTEINASE"/>
    <property type="match status" value="1"/>
</dbReference>
<dbReference type="InterPro" id="IPR007280">
    <property type="entry name" value="Peptidase_C_arc/bac"/>
</dbReference>
<evidence type="ECO:0000256" key="4">
    <source>
        <dbReference type="ARBA" id="ARBA00022833"/>
    </source>
</evidence>
<evidence type="ECO:0000256" key="1">
    <source>
        <dbReference type="ARBA" id="ARBA00022670"/>
    </source>
</evidence>
<dbReference type="Gene3D" id="2.60.120.380">
    <property type="match status" value="1"/>
</dbReference>
<dbReference type="Gene3D" id="2.60.40.4070">
    <property type="match status" value="1"/>
</dbReference>
<evidence type="ECO:0000256" key="2">
    <source>
        <dbReference type="ARBA" id="ARBA00022723"/>
    </source>
</evidence>
<keyword evidence="1" id="KW-0645">Protease</keyword>
<organism evidence="7 8">
    <name type="scientific">Eiseniibacteriota bacterium</name>
    <dbReference type="NCBI Taxonomy" id="2212470"/>
    <lineage>
        <taxon>Bacteria</taxon>
        <taxon>Candidatus Eiseniibacteriota</taxon>
    </lineage>
</organism>
<sequence length="550" mass="58951">MNLLRHRSLLLSLAGSVLVLIPLFLASMWPGTPLKMEPASSAVVDLLNSQDPFDMIVREATLRGLALQDLLPDGRDCHGIEVCLHPDTDPADAERILRTLPTYLGSDGILGYNDAGRWTYTATDGNTGVRGDPITITWGVVPDGTWADGGSSNLQAVFTAAWGSTNWMNKMRNAFERWEAVIGITYVEVSDDGANMPNSAGSLGTRGDVRIGGRSVDGPGNVLGYDYYPNTGDMVLDTDDVAFYSNPVYNYANLKNVVMHEHGHGMGLGHVIPTNCTKLMEPYNCSGSQFVGPQDDDIRGGMRLYGDPYENNDTNSEPYDLGTVVDTMVVENLSIDKGTTDIDWYLVNLTVTDITIETDPVGSTYMLANDGGTPVSISTDEQSDIDIELYNAAGTTLLASATSGGIGETEVLSYTVPAVGNYQIKIYRKADSGSGCQRYTMTAYYGAGAGIPYADGGAAASLQLSAAPNPFGSQTTARFMAHTAGPYSIGVYDVSGRLAHRIEGHASGPGWVEAVWDGRDDQGTRLASGVYFMRANSGRQAETKRVLMVN</sequence>
<keyword evidence="2" id="KW-0479">Metal-binding</keyword>
<name>A0ABV6YPQ9_UNCEI</name>
<proteinExistence type="predicted"/>
<evidence type="ECO:0000259" key="6">
    <source>
        <dbReference type="SMART" id="SM00235"/>
    </source>
</evidence>